<feature type="domain" description="Lantibiotic dehydratase N-terminal" evidence="1">
    <location>
        <begin position="259"/>
        <end position="637"/>
    </location>
</feature>
<organism evidence="2 3">
    <name type="scientific">Streptacidiphilus jiangxiensis</name>
    <dbReference type="NCBI Taxonomy" id="235985"/>
    <lineage>
        <taxon>Bacteria</taxon>
        <taxon>Bacillati</taxon>
        <taxon>Actinomycetota</taxon>
        <taxon>Actinomycetes</taxon>
        <taxon>Kitasatosporales</taxon>
        <taxon>Streptomycetaceae</taxon>
        <taxon>Streptacidiphilus</taxon>
    </lineage>
</organism>
<evidence type="ECO:0000313" key="3">
    <source>
        <dbReference type="Proteomes" id="UP000183015"/>
    </source>
</evidence>
<dbReference type="RefSeq" id="WP_082015049.1">
    <property type="nucleotide sequence ID" value="NZ_FOAZ01000002.1"/>
</dbReference>
<dbReference type="OrthoDB" id="1273722at2"/>
<keyword evidence="3" id="KW-1185">Reference proteome</keyword>
<accession>A0A1H7H2I3</accession>
<protein>
    <submittedName>
        <fullName evidence="2">Lantibiotic dehydratase, C terminus</fullName>
    </submittedName>
</protein>
<gene>
    <name evidence="2" type="ORF">SAMN05414137_10249</name>
</gene>
<name>A0A1H7H2I3_STRJI</name>
<dbReference type="eggNOG" id="ENOG502Z81U">
    <property type="taxonomic scope" value="Bacteria"/>
</dbReference>
<evidence type="ECO:0000313" key="2">
    <source>
        <dbReference type="EMBL" id="SEK44448.1"/>
    </source>
</evidence>
<dbReference type="AlphaFoldDB" id="A0A1H7H2I3"/>
<evidence type="ECO:0000259" key="1">
    <source>
        <dbReference type="Pfam" id="PF04738"/>
    </source>
</evidence>
<dbReference type="STRING" id="235985.SAMN05414137_10249"/>
<proteinExistence type="predicted"/>
<feature type="domain" description="Lantibiotic dehydratase N-terminal" evidence="1">
    <location>
        <begin position="51"/>
        <end position="245"/>
    </location>
</feature>
<dbReference type="Proteomes" id="UP000183015">
    <property type="component" value="Unassembled WGS sequence"/>
</dbReference>
<sequence>MTRSRRSLYQRSTRAMLRAAVNLTPPNLPAWPDPVEPLESWRDWLSAVWLDEVFRTTLSAATPDLGLRVDAFLAGELVSLRRARRMALSVASYALRYTQRSTPFGLFAGVALCDVQQDAEIQRFADLHHAVGRPHPLHLDALISAVEADPERMAAMEVCVNSLAIVREGRVFIPSEGDAEFSLALNHAVQLVLDTARAPIHYADLGAKLEADFPTTTAVQRDELLTELLRVRLLRSAMRAPATTVFPPSAIPRSVPVSPDMPSATDVRLDGTVVLSAAVATEAATAATVLTRLVAHPTGIEPWRRYAERFAARYGDGVLVALELLTDQAQGLGFPDGFGKSGEAPRPMTRRDRLLLGLAGTAALEGTHAVTLTEAMIEELEAAAGRRELTPPHLELCAQVQAASVLAMNRGEFRLRVATVSRSAGSMTGRFWDMFPDFAAEHAELPTLAPDAELVQLSFHPSRVHADLLTRVPQVLPRVVSIGEFRHPGPGVLLPADLAVGIDKDQLFLAEAATGRRLEVLAPTALNFLWNNYTHPLTRFIAEISRAATPQVNGFDWGAAWTLPFTPALRHRRTVLIPARWQLKSTTLPGRHASLNEWTTQLYAWRSRVRLPDRVLVAEDDQQLPLDLNQPMHLDLLRRRLSVSRTGAVTLYDAPPPDANGWLGGRAHSIVFPLVAS</sequence>
<reference evidence="3" key="1">
    <citation type="submission" date="2016-10" db="EMBL/GenBank/DDBJ databases">
        <authorList>
            <person name="Varghese N."/>
        </authorList>
    </citation>
    <scope>NUCLEOTIDE SEQUENCE [LARGE SCALE GENOMIC DNA]</scope>
    <source>
        <strain evidence="3">DSM 45096 / BCRC 16803 / CGMCC 4.1857 / CIP 109030 / JCM 12277 / KCTC 19219 / NBRC 100920 / 33214</strain>
    </source>
</reference>
<dbReference type="Pfam" id="PF04738">
    <property type="entry name" value="Lant_dehydr_N"/>
    <property type="match status" value="2"/>
</dbReference>
<dbReference type="EMBL" id="FOAZ01000002">
    <property type="protein sequence ID" value="SEK44448.1"/>
    <property type="molecule type" value="Genomic_DNA"/>
</dbReference>
<dbReference type="InterPro" id="IPR006827">
    <property type="entry name" value="Lant_deHydtase_N"/>
</dbReference>